<organism evidence="1">
    <name type="scientific">Siphoviridae sp. ctWhl2</name>
    <dbReference type="NCBI Taxonomy" id="2827885"/>
    <lineage>
        <taxon>Viruses</taxon>
        <taxon>Duplodnaviria</taxon>
        <taxon>Heunggongvirae</taxon>
        <taxon>Uroviricota</taxon>
        <taxon>Caudoviricetes</taxon>
    </lineage>
</organism>
<sequence>MTIREFAKLNSFPIKGKLTRIPDEVEYDFNDRPHNCKRYVDEDFNEYGIHEDGFIVAIPCEKAWGLSIKEKSRIAAMIEKERMEASQRRGSYEW</sequence>
<protein>
    <submittedName>
        <fullName evidence="1">Uncharacterized protein</fullName>
    </submittedName>
</protein>
<name>A0A8S5SBW0_9CAUD</name>
<evidence type="ECO:0000313" key="1">
    <source>
        <dbReference type="EMBL" id="DAF48417.1"/>
    </source>
</evidence>
<reference evidence="1" key="1">
    <citation type="journal article" date="2021" name="Proc. Natl. Acad. Sci. U.S.A.">
        <title>A Catalog of Tens of Thousands of Viruses from Human Metagenomes Reveals Hidden Associations with Chronic Diseases.</title>
        <authorList>
            <person name="Tisza M.J."/>
            <person name="Buck C.B."/>
        </authorList>
    </citation>
    <scope>NUCLEOTIDE SEQUENCE</scope>
    <source>
        <strain evidence="1">CtWhl2</strain>
    </source>
</reference>
<dbReference type="EMBL" id="BK032568">
    <property type="protein sequence ID" value="DAF48417.1"/>
    <property type="molecule type" value="Genomic_DNA"/>
</dbReference>
<accession>A0A8S5SBW0</accession>
<proteinExistence type="predicted"/>